<feature type="region of interest" description="Disordered" evidence="1">
    <location>
        <begin position="123"/>
        <end position="160"/>
    </location>
</feature>
<evidence type="ECO:0000313" key="3">
    <source>
        <dbReference type="Proteomes" id="UP000504638"/>
    </source>
</evidence>
<reference evidence="4" key="2">
    <citation type="submission" date="2020-04" db="EMBL/GenBank/DDBJ databases">
        <authorList>
            <consortium name="NCBI Genome Project"/>
        </authorList>
    </citation>
    <scope>NUCLEOTIDE SEQUENCE</scope>
    <source>
        <strain evidence="4">CBS 781.70</strain>
    </source>
</reference>
<dbReference type="GeneID" id="54415562"/>
<proteinExistence type="predicted"/>
<dbReference type="RefSeq" id="XP_033535312.1">
    <property type="nucleotide sequence ID" value="XM_033674992.1"/>
</dbReference>
<dbReference type="Proteomes" id="UP000504638">
    <property type="component" value="Unplaced"/>
</dbReference>
<keyword evidence="3" id="KW-1185">Reference proteome</keyword>
<reference evidence="4" key="3">
    <citation type="submission" date="2025-04" db="UniProtKB">
        <authorList>
            <consortium name="RefSeq"/>
        </authorList>
    </citation>
    <scope>IDENTIFICATION</scope>
    <source>
        <strain evidence="4">CBS 781.70</strain>
    </source>
</reference>
<name>A0A6G1G6U6_9PEZI</name>
<evidence type="ECO:0000313" key="2">
    <source>
        <dbReference type="EMBL" id="KAF1813681.1"/>
    </source>
</evidence>
<evidence type="ECO:0000256" key="1">
    <source>
        <dbReference type="SAM" id="MobiDB-lite"/>
    </source>
</evidence>
<reference evidence="2 4" key="1">
    <citation type="submission" date="2020-01" db="EMBL/GenBank/DDBJ databases">
        <authorList>
            <consortium name="DOE Joint Genome Institute"/>
            <person name="Haridas S."/>
            <person name="Albert R."/>
            <person name="Binder M."/>
            <person name="Bloem J."/>
            <person name="Labutti K."/>
            <person name="Salamov A."/>
            <person name="Andreopoulos B."/>
            <person name="Baker S.E."/>
            <person name="Barry K."/>
            <person name="Bills G."/>
            <person name="Bluhm B.H."/>
            <person name="Cannon C."/>
            <person name="Castanera R."/>
            <person name="Culley D.E."/>
            <person name="Daum C."/>
            <person name="Ezra D."/>
            <person name="Gonzalez J.B."/>
            <person name="Henrissat B."/>
            <person name="Kuo A."/>
            <person name="Liang C."/>
            <person name="Lipzen A."/>
            <person name="Lutzoni F."/>
            <person name="Magnuson J."/>
            <person name="Mondo S."/>
            <person name="Nolan M."/>
            <person name="Ohm R."/>
            <person name="Pangilinan J."/>
            <person name="Park H.-J."/>
            <person name="Ramirez L."/>
            <person name="Alfaro M."/>
            <person name="Sun H."/>
            <person name="Tritt A."/>
            <person name="Yoshinaga Y."/>
            <person name="Zwiers L.-H."/>
            <person name="Turgeon B.G."/>
            <person name="Goodwin S.B."/>
            <person name="Spatafora J.W."/>
            <person name="Crous P.W."/>
            <person name="Grigoriev I.V."/>
        </authorList>
    </citation>
    <scope>NUCLEOTIDE SEQUENCE</scope>
    <source>
        <strain evidence="2 4">CBS 781.70</strain>
    </source>
</reference>
<gene>
    <name evidence="2 4" type="ORF">P152DRAFT_288559</name>
</gene>
<evidence type="ECO:0000313" key="4">
    <source>
        <dbReference type="RefSeq" id="XP_033535312.1"/>
    </source>
</evidence>
<organism evidence="2">
    <name type="scientific">Eremomyces bilateralis CBS 781.70</name>
    <dbReference type="NCBI Taxonomy" id="1392243"/>
    <lineage>
        <taxon>Eukaryota</taxon>
        <taxon>Fungi</taxon>
        <taxon>Dikarya</taxon>
        <taxon>Ascomycota</taxon>
        <taxon>Pezizomycotina</taxon>
        <taxon>Dothideomycetes</taxon>
        <taxon>Dothideomycetes incertae sedis</taxon>
        <taxon>Eremomycetales</taxon>
        <taxon>Eremomycetaceae</taxon>
        <taxon>Eremomyces</taxon>
    </lineage>
</organism>
<feature type="compositionally biased region" description="Basic and acidic residues" evidence="1">
    <location>
        <begin position="150"/>
        <end position="160"/>
    </location>
</feature>
<protein>
    <submittedName>
        <fullName evidence="2 4">Uncharacterized protein</fullName>
    </submittedName>
</protein>
<sequence length="160" mass="17657">MIHYGIIPTLSLLSQGLSATPPRNLHTPKLLQTLQSRPTATKRTTEPLKMPCKEIRAMKMSPTSPNCQHTPTHPISTLLPSSIHHFHQNPSHPSSAKLTAPLSHPPITTSPLSHVSCTHRLLPATNSTPTPRRSVWSRTPHDTTPIRPTLVDHRPRPSPP</sequence>
<accession>A0A6G1G6U6</accession>
<dbReference type="AlphaFoldDB" id="A0A6G1G6U6"/>
<dbReference type="EMBL" id="ML975154">
    <property type="protein sequence ID" value="KAF1813681.1"/>
    <property type="molecule type" value="Genomic_DNA"/>
</dbReference>